<sequence>MGGGFGKWKLGPDEDLIKYTSKYQCHEYCMRFALQRRAARPSTSGFAGLAGIW</sequence>
<proteinExistence type="predicted"/>
<feature type="non-terminal residue" evidence="1">
    <location>
        <position position="1"/>
    </location>
</feature>
<keyword evidence="2" id="KW-1185">Reference proteome</keyword>
<protein>
    <submittedName>
        <fullName evidence="1">Uncharacterized protein</fullName>
    </submittedName>
</protein>
<reference evidence="1 2" key="1">
    <citation type="submission" date="2018-05" db="EMBL/GenBank/DDBJ databases">
        <title>Whole genome sequencing for identification of molecular markers to develop diagnostic detection tools for the regulated plant pathogen Lachnellula willkommii.</title>
        <authorList>
            <person name="Giroux E."/>
            <person name="Bilodeau G."/>
        </authorList>
    </citation>
    <scope>NUCLEOTIDE SEQUENCE [LARGE SCALE GENOMIC DNA]</scope>
    <source>
        <strain evidence="1 2">CBS 203.66</strain>
    </source>
</reference>
<accession>A0A8T9BLF2</accession>
<organism evidence="1 2">
    <name type="scientific">Lachnellula arida</name>
    <dbReference type="NCBI Taxonomy" id="1316785"/>
    <lineage>
        <taxon>Eukaryota</taxon>
        <taxon>Fungi</taxon>
        <taxon>Dikarya</taxon>
        <taxon>Ascomycota</taxon>
        <taxon>Pezizomycotina</taxon>
        <taxon>Leotiomycetes</taxon>
        <taxon>Helotiales</taxon>
        <taxon>Lachnaceae</taxon>
        <taxon>Lachnellula</taxon>
    </lineage>
</organism>
<evidence type="ECO:0000313" key="2">
    <source>
        <dbReference type="Proteomes" id="UP000469559"/>
    </source>
</evidence>
<name>A0A8T9BLF2_9HELO</name>
<gene>
    <name evidence="1" type="ORF">LARI1_G001726</name>
</gene>
<dbReference type="EMBL" id="QGMF01000034">
    <property type="protein sequence ID" value="TVY20924.1"/>
    <property type="molecule type" value="Genomic_DNA"/>
</dbReference>
<dbReference type="Proteomes" id="UP000469559">
    <property type="component" value="Unassembled WGS sequence"/>
</dbReference>
<dbReference type="AlphaFoldDB" id="A0A8T9BLF2"/>
<evidence type="ECO:0000313" key="1">
    <source>
        <dbReference type="EMBL" id="TVY20924.1"/>
    </source>
</evidence>
<comment type="caution">
    <text evidence="1">The sequence shown here is derived from an EMBL/GenBank/DDBJ whole genome shotgun (WGS) entry which is preliminary data.</text>
</comment>